<evidence type="ECO:0000313" key="11">
    <source>
        <dbReference type="Proteomes" id="UP000085678"/>
    </source>
</evidence>
<comment type="similarity">
    <text evidence="2 9">Belongs to the sulfotransferase 2 family.</text>
</comment>
<evidence type="ECO:0000256" key="5">
    <source>
        <dbReference type="ARBA" id="ARBA00022989"/>
    </source>
</evidence>
<dbReference type="Proteomes" id="UP000085678">
    <property type="component" value="Unplaced"/>
</dbReference>
<evidence type="ECO:0000256" key="4">
    <source>
        <dbReference type="ARBA" id="ARBA00022692"/>
    </source>
</evidence>
<organism evidence="11 12">
    <name type="scientific">Lingula anatina</name>
    <name type="common">Brachiopod</name>
    <name type="synonym">Lingula unguis</name>
    <dbReference type="NCBI Taxonomy" id="7574"/>
    <lineage>
        <taxon>Eukaryota</taxon>
        <taxon>Metazoa</taxon>
        <taxon>Spiralia</taxon>
        <taxon>Lophotrochozoa</taxon>
        <taxon>Brachiopoda</taxon>
        <taxon>Linguliformea</taxon>
        <taxon>Lingulata</taxon>
        <taxon>Lingulida</taxon>
        <taxon>Linguloidea</taxon>
        <taxon>Lingulidae</taxon>
        <taxon>Lingula</taxon>
    </lineage>
</organism>
<evidence type="ECO:0000256" key="10">
    <source>
        <dbReference type="SAM" id="MobiDB-lite"/>
    </source>
</evidence>
<feature type="region of interest" description="Disordered" evidence="10">
    <location>
        <begin position="402"/>
        <end position="427"/>
    </location>
</feature>
<dbReference type="EC" id="2.8.2.-" evidence="9"/>
<dbReference type="InterPro" id="IPR005331">
    <property type="entry name" value="Sulfotransferase"/>
</dbReference>
<sequence>MAPKGKRPIDLIRSKIHRTIHLLKTRVCRCQKKLLKGGNVTFRRRHMNVAVGVCISLVIFYKFILSGSETTVSTDEKDAQMVPRMNAVSQEESTETVWEAELERRKNLIMDVCKKHGMSLDWRPNPSRQKYIVVEEKSKVMACLVPIPKSGLSGWKRWLLAIGGYMNGTMLQDIAISKKLQAELSVKHLKSMPASTPEQLTAYYKVFFIGDPLERLLSVYKNKIETNHFNNLEVVSVVGNYVLENYRGETAKLPVTIKREIGKAVCTLPNGQTVEYYQRDNKDLISLSFDDFLNYVVDNPDKMDLSWQPLHEICQPCGIKYDMVGYFSSFLTDNDNIIKHLKVDPTIKFPDYLYDSSEKIMDEYYSKVSKQVLSRIKQMYEIDAQMAGTVPLESEVQGNAANNSAATNDTDASQYVNPIPPPEEEFI</sequence>
<evidence type="ECO:0000256" key="9">
    <source>
        <dbReference type="RuleBase" id="RU364020"/>
    </source>
</evidence>
<keyword evidence="3 9" id="KW-0808">Transferase</keyword>
<evidence type="ECO:0000313" key="12">
    <source>
        <dbReference type="RefSeq" id="XP_013407316.1"/>
    </source>
</evidence>
<dbReference type="PANTHER" id="PTHR12137">
    <property type="entry name" value="CARBOHYDRATE SULFOTRANSFERASE"/>
    <property type="match status" value="1"/>
</dbReference>
<dbReference type="KEGG" id="lak:106171490"/>
<dbReference type="GeneID" id="106171490"/>
<keyword evidence="9" id="KW-0735">Signal-anchor</keyword>
<dbReference type="InParanoid" id="A0A1S3JAU4"/>
<proteinExistence type="inferred from homology"/>
<evidence type="ECO:0000256" key="6">
    <source>
        <dbReference type="ARBA" id="ARBA00023034"/>
    </source>
</evidence>
<dbReference type="Pfam" id="PF03567">
    <property type="entry name" value="Sulfotransfer_2"/>
    <property type="match status" value="1"/>
</dbReference>
<name>A0A1S3JAU4_LINAN</name>
<dbReference type="AlphaFoldDB" id="A0A1S3JAU4"/>
<keyword evidence="4" id="KW-0812">Transmembrane</keyword>
<keyword evidence="8 9" id="KW-0325">Glycoprotein</keyword>
<keyword evidence="9" id="KW-0119">Carbohydrate metabolism</keyword>
<evidence type="ECO:0000256" key="3">
    <source>
        <dbReference type="ARBA" id="ARBA00022679"/>
    </source>
</evidence>
<feature type="compositionally biased region" description="Low complexity" evidence="10">
    <location>
        <begin position="402"/>
        <end position="413"/>
    </location>
</feature>
<evidence type="ECO:0000256" key="2">
    <source>
        <dbReference type="ARBA" id="ARBA00006339"/>
    </source>
</evidence>
<dbReference type="OrthoDB" id="2019940at2759"/>
<protein>
    <recommendedName>
        <fullName evidence="9">Carbohydrate sulfotransferase</fullName>
        <ecNumber evidence="9">2.8.2.-</ecNumber>
    </recommendedName>
</protein>
<gene>
    <name evidence="12" type="primary">LOC106171490</name>
</gene>
<dbReference type="GO" id="GO:0016051">
    <property type="term" value="P:carbohydrate biosynthetic process"/>
    <property type="evidence" value="ECO:0007669"/>
    <property type="project" value="InterPro"/>
</dbReference>
<reference evidence="12" key="1">
    <citation type="submission" date="2025-08" db="UniProtKB">
        <authorList>
            <consortium name="RefSeq"/>
        </authorList>
    </citation>
    <scope>IDENTIFICATION</scope>
    <source>
        <tissue evidence="12">Gonads</tissue>
    </source>
</reference>
<evidence type="ECO:0000256" key="7">
    <source>
        <dbReference type="ARBA" id="ARBA00023136"/>
    </source>
</evidence>
<dbReference type="GO" id="GO:0000139">
    <property type="term" value="C:Golgi membrane"/>
    <property type="evidence" value="ECO:0007669"/>
    <property type="project" value="UniProtKB-SubCell"/>
</dbReference>
<keyword evidence="6 9" id="KW-0333">Golgi apparatus</keyword>
<dbReference type="InterPro" id="IPR018011">
    <property type="entry name" value="Carb_sulfotrans_8-10"/>
</dbReference>
<keyword evidence="7" id="KW-0472">Membrane</keyword>
<evidence type="ECO:0000256" key="8">
    <source>
        <dbReference type="ARBA" id="ARBA00023180"/>
    </source>
</evidence>
<dbReference type="GO" id="GO:0008146">
    <property type="term" value="F:sulfotransferase activity"/>
    <property type="evidence" value="ECO:0007669"/>
    <property type="project" value="InterPro"/>
</dbReference>
<dbReference type="PANTHER" id="PTHR12137:SF54">
    <property type="entry name" value="CARBOHYDRATE SULFOTRANSFERASE"/>
    <property type="match status" value="1"/>
</dbReference>
<evidence type="ECO:0000256" key="1">
    <source>
        <dbReference type="ARBA" id="ARBA00004323"/>
    </source>
</evidence>
<accession>A0A1S3JAU4</accession>
<dbReference type="RefSeq" id="XP_013407316.1">
    <property type="nucleotide sequence ID" value="XM_013551862.1"/>
</dbReference>
<comment type="subcellular location">
    <subcellularLocation>
        <location evidence="1 9">Golgi apparatus membrane</location>
        <topology evidence="1 9">Single-pass type II membrane protein</topology>
    </subcellularLocation>
</comment>
<keyword evidence="5" id="KW-1133">Transmembrane helix</keyword>
<keyword evidence="11" id="KW-1185">Reference proteome</keyword>